<dbReference type="EMBL" id="LN891042">
    <property type="protein sequence ID" value="CUS10683.1"/>
    <property type="molecule type" value="Genomic_DNA"/>
</dbReference>
<evidence type="ECO:0000259" key="2">
    <source>
        <dbReference type="Pfam" id="PF24320"/>
    </source>
</evidence>
<evidence type="ECO:0000256" key="1">
    <source>
        <dbReference type="SAM" id="Phobius"/>
    </source>
</evidence>
<sequence length="318" mass="36357">MYTIELDRWQFYGPHDSFRIADIPSLYIPVELFFLSFTSHSRSLISALTHLYNFESFSRKPIPSSPSSLSFSLFFLHTHIYFYWGIIMHFNFATTAVVLLALHAGNVVSHTWIEVLEAVGPGTKGYMRSWIGKDANLDTRMTYRIEGPDWESKPICKDTQQVRANQPGFPRLRASRKQTVAGYYLENGHVSLPPSATAFNGYTYWFGTSDPDPKLPLREVRAWTVDGQGGNKKGRLLAAGPYDDGVCTQPNQSPISQQRGVGKEGVEKPCRSEFVIPENLKVGDVYTVYWVWDFSWHFGRDKPRVEEWYTSCMDIEII</sequence>
<keyword evidence="4" id="KW-1185">Reference proteome</keyword>
<evidence type="ECO:0000313" key="4">
    <source>
        <dbReference type="Proteomes" id="UP001412239"/>
    </source>
</evidence>
<keyword evidence="1" id="KW-0812">Transmembrane</keyword>
<evidence type="ECO:0000313" key="3">
    <source>
        <dbReference type="EMBL" id="CUS10683.1"/>
    </source>
</evidence>
<organism evidence="3 4">
    <name type="scientific">Tuber aestivum</name>
    <name type="common">summer truffle</name>
    <dbReference type="NCBI Taxonomy" id="59557"/>
    <lineage>
        <taxon>Eukaryota</taxon>
        <taxon>Fungi</taxon>
        <taxon>Dikarya</taxon>
        <taxon>Ascomycota</taxon>
        <taxon>Pezizomycotina</taxon>
        <taxon>Pezizomycetes</taxon>
        <taxon>Pezizales</taxon>
        <taxon>Tuberaceae</taxon>
        <taxon>Tuber</taxon>
    </lineage>
</organism>
<proteinExistence type="predicted"/>
<feature type="transmembrane region" description="Helical" evidence="1">
    <location>
        <begin position="81"/>
        <end position="102"/>
    </location>
</feature>
<dbReference type="Pfam" id="PF24320">
    <property type="entry name" value="DUF7492"/>
    <property type="match status" value="1"/>
</dbReference>
<accession>A0A292PW24</accession>
<dbReference type="AlphaFoldDB" id="A0A292PW24"/>
<protein>
    <recommendedName>
        <fullName evidence="2">DUF7492 domain-containing protein</fullName>
    </recommendedName>
</protein>
<keyword evidence="1" id="KW-1133">Transmembrane helix</keyword>
<dbReference type="Proteomes" id="UP001412239">
    <property type="component" value="Unassembled WGS sequence"/>
</dbReference>
<keyword evidence="1" id="KW-0472">Membrane</keyword>
<reference evidence="3" key="1">
    <citation type="submission" date="2015-10" db="EMBL/GenBank/DDBJ databases">
        <authorList>
            <person name="Regsiter A."/>
            <person name="william w."/>
        </authorList>
    </citation>
    <scope>NUCLEOTIDE SEQUENCE</scope>
    <source>
        <strain evidence="3">Montdore</strain>
    </source>
</reference>
<dbReference type="InterPro" id="IPR055915">
    <property type="entry name" value="DUF7492"/>
</dbReference>
<gene>
    <name evidence="3" type="ORF">GSTUAT00005299001</name>
</gene>
<name>A0A292PW24_9PEZI</name>
<feature type="domain" description="DUF7492" evidence="2">
    <location>
        <begin position="108"/>
        <end position="317"/>
    </location>
</feature>